<accession>A0AAV7DZX3</accession>
<reference evidence="2 3" key="1">
    <citation type="submission" date="2021-07" db="EMBL/GenBank/DDBJ databases">
        <title>The Aristolochia fimbriata genome: insights into angiosperm evolution, floral development and chemical biosynthesis.</title>
        <authorList>
            <person name="Jiao Y."/>
        </authorList>
    </citation>
    <scope>NUCLEOTIDE SEQUENCE [LARGE SCALE GENOMIC DNA]</scope>
    <source>
        <strain evidence="2">IBCAS-2021</strain>
        <tissue evidence="2">Leaf</tissue>
    </source>
</reference>
<organism evidence="2 3">
    <name type="scientific">Aristolochia fimbriata</name>
    <name type="common">White veined hardy Dutchman's pipe vine</name>
    <dbReference type="NCBI Taxonomy" id="158543"/>
    <lineage>
        <taxon>Eukaryota</taxon>
        <taxon>Viridiplantae</taxon>
        <taxon>Streptophyta</taxon>
        <taxon>Embryophyta</taxon>
        <taxon>Tracheophyta</taxon>
        <taxon>Spermatophyta</taxon>
        <taxon>Magnoliopsida</taxon>
        <taxon>Magnoliidae</taxon>
        <taxon>Piperales</taxon>
        <taxon>Aristolochiaceae</taxon>
        <taxon>Aristolochia</taxon>
    </lineage>
</organism>
<evidence type="ECO:0000313" key="2">
    <source>
        <dbReference type="EMBL" id="KAG9441106.1"/>
    </source>
</evidence>
<dbReference type="PANTHER" id="PTHR31170:SF25">
    <property type="entry name" value="BNAA09G04570D PROTEIN"/>
    <property type="match status" value="1"/>
</dbReference>
<keyword evidence="1" id="KW-1133">Transmembrane helix</keyword>
<evidence type="ECO:0000313" key="3">
    <source>
        <dbReference type="Proteomes" id="UP000825729"/>
    </source>
</evidence>
<dbReference type="EMBL" id="JAINDJ010000007">
    <property type="protein sequence ID" value="KAG9441106.1"/>
    <property type="molecule type" value="Genomic_DNA"/>
</dbReference>
<dbReference type="AlphaFoldDB" id="A0AAV7DZX3"/>
<dbReference type="Pfam" id="PF03140">
    <property type="entry name" value="DUF247"/>
    <property type="match status" value="1"/>
</dbReference>
<gene>
    <name evidence="2" type="ORF">H6P81_016960</name>
</gene>
<evidence type="ECO:0000256" key="1">
    <source>
        <dbReference type="SAM" id="Phobius"/>
    </source>
</evidence>
<proteinExistence type="predicted"/>
<sequence length="470" mass="54360">MAAQEQLKHLLSAQRFKSTEAELIEHIKSAVMPFHRIDPSITIFRVPETLRMINPRAYEVRAKDFSIIGPGRNDSTFRPVIWPEPHDLVHLHSILSRNRVMCFEDYVMAMNHLKDEIRRCHLVDIEMDVGRLIWTVTHGCFIVDLLLSFHERRLPTVDRLCTSLLHMIWVDMLLVENQIPFFVLQRIFDMAVVDKSGVPPLVDIALHFFEQFVVLNKNHSLMEVHHLLHQVYTHLLPNTNTSKPKSNSFVKLTCNRLKSLILPGNLSQQLPVSNNKPTPLRPFLIEPIPTATKLQEAGIQFRMKKQRGFSDITFKKGVLEIPCIWIDNNTEALLRNLVAWEQCYPTAGSYFTNYAIFMDYIVNSTEDAEILSQNGIVQGGNRELVASVYRNISNNVIYNGEEDNSLPHLCKELNEYYRNKFNKWRAKLMSDYFSNPWSIISLVAGFLVIVLTFTQSFYAVYAYARPPKQS</sequence>
<keyword evidence="1" id="KW-0472">Membrane</keyword>
<feature type="transmembrane region" description="Helical" evidence="1">
    <location>
        <begin position="437"/>
        <end position="464"/>
    </location>
</feature>
<dbReference type="PANTHER" id="PTHR31170">
    <property type="entry name" value="BNAC04G53230D PROTEIN"/>
    <property type="match status" value="1"/>
</dbReference>
<protein>
    <submittedName>
        <fullName evidence="2">Uncharacterized protein</fullName>
    </submittedName>
</protein>
<dbReference type="InterPro" id="IPR004158">
    <property type="entry name" value="DUF247_pln"/>
</dbReference>
<comment type="caution">
    <text evidence="2">The sequence shown here is derived from an EMBL/GenBank/DDBJ whole genome shotgun (WGS) entry which is preliminary data.</text>
</comment>
<keyword evidence="1" id="KW-0812">Transmembrane</keyword>
<keyword evidence="3" id="KW-1185">Reference proteome</keyword>
<name>A0AAV7DZX3_ARIFI</name>
<dbReference type="Proteomes" id="UP000825729">
    <property type="component" value="Unassembled WGS sequence"/>
</dbReference>